<evidence type="ECO:0000313" key="1">
    <source>
        <dbReference type="EMBL" id="RQH38999.1"/>
    </source>
</evidence>
<proteinExistence type="predicted"/>
<keyword evidence="2" id="KW-1185">Reference proteome</keyword>
<protein>
    <submittedName>
        <fullName evidence="1">Uncharacterized protein</fullName>
    </submittedName>
</protein>
<gene>
    <name evidence="1" type="ORF">D5R40_17275</name>
</gene>
<accession>A0A3N6PAX6</accession>
<dbReference type="EMBL" id="RCBY01000097">
    <property type="protein sequence ID" value="RQH38999.1"/>
    <property type="molecule type" value="Genomic_DNA"/>
</dbReference>
<sequence>MKIFLYYPLNRVGFKAQFFGKSLVENFYVLLDLCLKDERLLIPILKENGTNKKVYLHNFFLNIATSIYFR</sequence>
<comment type="caution">
    <text evidence="1">The sequence shown here is derived from an EMBL/GenBank/DDBJ whole genome shotgun (WGS) entry which is preliminary data.</text>
</comment>
<dbReference type="AlphaFoldDB" id="A0A3N6PAX6"/>
<evidence type="ECO:0000313" key="2">
    <source>
        <dbReference type="Proteomes" id="UP000269154"/>
    </source>
</evidence>
<name>A0A3N6PAX6_9CYAN</name>
<organism evidence="1 2">
    <name type="scientific">Okeania hirsuta</name>
    <dbReference type="NCBI Taxonomy" id="1458930"/>
    <lineage>
        <taxon>Bacteria</taxon>
        <taxon>Bacillati</taxon>
        <taxon>Cyanobacteriota</taxon>
        <taxon>Cyanophyceae</taxon>
        <taxon>Oscillatoriophycideae</taxon>
        <taxon>Oscillatoriales</taxon>
        <taxon>Microcoleaceae</taxon>
        <taxon>Okeania</taxon>
    </lineage>
</organism>
<dbReference type="Proteomes" id="UP000269154">
    <property type="component" value="Unassembled WGS sequence"/>
</dbReference>
<reference evidence="1 2" key="1">
    <citation type="journal article" date="2018" name="ACS Chem. Biol.">
        <title>Ketoreductase domain dysfunction expands chemodiversity: malyngamide biosynthesis in the cyanobacterium Okeania hirsuta.</title>
        <authorList>
            <person name="Moss N.A."/>
            <person name="Leao T."/>
            <person name="Rankin M."/>
            <person name="McCullough T.M."/>
            <person name="Qu P."/>
            <person name="Korobeynikov A."/>
            <person name="Smith J.L."/>
            <person name="Gerwick L."/>
            <person name="Gerwick W.H."/>
        </authorList>
    </citation>
    <scope>NUCLEOTIDE SEQUENCE [LARGE SCALE GENOMIC DNA]</scope>
    <source>
        <strain evidence="1 2">PAB10Feb10-1</strain>
    </source>
</reference>